<sequence>MSDISEHSTNRSVGTYQHDLIQASLLYEWKLQSKQTATDGYYNIAVAREHVDQPRPVRALYTPLQPTTVRPPFRIPRVRLVIAVAAAIACTAVVLDNLRHALGRFRGHEENTWSSNASVASTELPVHVRPADYEAFDRIAMMLPSHWLDWLSNPPYINVDLEWPTPSSASLRQAHDTLNRLITSNTIYHLDTNALLERLRHANGWPEDSNDEQFASEILLDGRRLAWLHDAGHCYVTYPAVYCRLRHPYLVAQVQSTLLNPWEALLAYELDYLRHAHALLRLLGRLSSQQLSDFPLSLEDLLAESARQSLPFPPPPPPTPGSNILPHGLDPTKLATYYQHFAYVAFLELSSHTLQPEFQARIDRLERFQQKLHTQRQCLQNDHPAIVVPAFHREAVDWVANDAAYTLRTRTFVNATRMRHNACTWSLERLPVLDDDQRNPEAAHSSLHHAVSFISTPQHAQDVQLDALRAARVHHYNILADALWFSPNGLPSVRWHWNEGGSWTWTWEGRVEEQWRERITQQVQDVMKVLAKDYQRPGVGGERTEKEVQGMEDGKLLPLASRRDAAELLWRWPRLTSRMDCKIRYQGRDGDGGEALP</sequence>
<keyword evidence="1" id="KW-1133">Transmembrane helix</keyword>
<organism evidence="2 3">
    <name type="scientific">Passalora fulva</name>
    <name type="common">Tomato leaf mold</name>
    <name type="synonym">Cladosporium fulvum</name>
    <dbReference type="NCBI Taxonomy" id="5499"/>
    <lineage>
        <taxon>Eukaryota</taxon>
        <taxon>Fungi</taxon>
        <taxon>Dikarya</taxon>
        <taxon>Ascomycota</taxon>
        <taxon>Pezizomycotina</taxon>
        <taxon>Dothideomycetes</taxon>
        <taxon>Dothideomycetidae</taxon>
        <taxon>Mycosphaerellales</taxon>
        <taxon>Mycosphaerellaceae</taxon>
        <taxon>Fulvia</taxon>
    </lineage>
</organism>
<evidence type="ECO:0000313" key="3">
    <source>
        <dbReference type="Proteomes" id="UP000756132"/>
    </source>
</evidence>
<dbReference type="RefSeq" id="XP_047769794.1">
    <property type="nucleotide sequence ID" value="XM_047913790.1"/>
</dbReference>
<accession>A0A9Q8PMX0</accession>
<evidence type="ECO:0000313" key="2">
    <source>
        <dbReference type="EMBL" id="UJO25428.1"/>
    </source>
</evidence>
<dbReference type="GeneID" id="71994520"/>
<keyword evidence="1" id="KW-0472">Membrane</keyword>
<dbReference type="OMA" id="WRERITQ"/>
<reference evidence="2" key="1">
    <citation type="submission" date="2021-12" db="EMBL/GenBank/DDBJ databases">
        <authorList>
            <person name="Zaccaron A."/>
            <person name="Stergiopoulos I."/>
        </authorList>
    </citation>
    <scope>NUCLEOTIDE SEQUENCE</scope>
    <source>
        <strain evidence="2">Race5_Kim</strain>
    </source>
</reference>
<proteinExistence type="predicted"/>
<keyword evidence="1" id="KW-0812">Transmembrane</keyword>
<dbReference type="AlphaFoldDB" id="A0A9Q8PMX0"/>
<evidence type="ECO:0000256" key="1">
    <source>
        <dbReference type="SAM" id="Phobius"/>
    </source>
</evidence>
<keyword evidence="3" id="KW-1185">Reference proteome</keyword>
<reference evidence="2" key="2">
    <citation type="journal article" date="2022" name="Microb. Genom.">
        <title>A chromosome-scale genome assembly of the tomato pathogen Cladosporium fulvum reveals a compartmentalized genome architecture and the presence of a dispensable chromosome.</title>
        <authorList>
            <person name="Zaccaron A.Z."/>
            <person name="Chen L.H."/>
            <person name="Samaras A."/>
            <person name="Stergiopoulos I."/>
        </authorList>
    </citation>
    <scope>NUCLEOTIDE SEQUENCE</scope>
    <source>
        <strain evidence="2">Race5_Kim</strain>
    </source>
</reference>
<dbReference type="KEGG" id="ffu:CLAFUR5_14642"/>
<name>A0A9Q8PMX0_PASFU</name>
<gene>
    <name evidence="2" type="ORF">CLAFUR5_14642</name>
</gene>
<dbReference type="EMBL" id="CP090176">
    <property type="protein sequence ID" value="UJO25428.1"/>
    <property type="molecule type" value="Genomic_DNA"/>
</dbReference>
<dbReference type="Proteomes" id="UP000756132">
    <property type="component" value="Chromosome 14"/>
</dbReference>
<protein>
    <submittedName>
        <fullName evidence="2">Uncharacterized protein</fullName>
    </submittedName>
</protein>
<feature type="transmembrane region" description="Helical" evidence="1">
    <location>
        <begin position="78"/>
        <end position="95"/>
    </location>
</feature>